<accession>G3ASX4</accession>
<dbReference type="EMBL" id="GL996504">
    <property type="protein sequence ID" value="EGW30756.1"/>
    <property type="molecule type" value="Genomic_DNA"/>
</dbReference>
<dbReference type="SUPFAM" id="SSF46785">
    <property type="entry name" value="Winged helix' DNA-binding domain"/>
    <property type="match status" value="1"/>
</dbReference>
<feature type="compositionally biased region" description="Low complexity" evidence="1">
    <location>
        <begin position="28"/>
        <end position="44"/>
    </location>
</feature>
<dbReference type="InParanoid" id="G3ASX4"/>
<feature type="region of interest" description="Disordered" evidence="1">
    <location>
        <begin position="82"/>
        <end position="108"/>
    </location>
</feature>
<dbReference type="OrthoDB" id="4084610at2759"/>
<name>G3ASX4_SPAPN</name>
<feature type="compositionally biased region" description="Polar residues" evidence="1">
    <location>
        <begin position="45"/>
        <end position="55"/>
    </location>
</feature>
<protein>
    <recommendedName>
        <fullName evidence="2">RFX-type winged-helix domain-containing protein</fullName>
    </recommendedName>
</protein>
<dbReference type="KEGG" id="spaa:SPAPADRAFT_155956"/>
<evidence type="ECO:0000313" key="4">
    <source>
        <dbReference type="Proteomes" id="UP000000709"/>
    </source>
</evidence>
<evidence type="ECO:0000259" key="2">
    <source>
        <dbReference type="PROSITE" id="PS51526"/>
    </source>
</evidence>
<proteinExistence type="predicted"/>
<feature type="compositionally biased region" description="Polar residues" evidence="1">
    <location>
        <begin position="1"/>
        <end position="12"/>
    </location>
</feature>
<dbReference type="GO" id="GO:0006355">
    <property type="term" value="P:regulation of DNA-templated transcription"/>
    <property type="evidence" value="ECO:0007669"/>
    <property type="project" value="InterPro"/>
</dbReference>
<gene>
    <name evidence="3" type="ORF">SPAPADRAFT_155956</name>
</gene>
<dbReference type="eggNOG" id="ENOG502RQH9">
    <property type="taxonomic scope" value="Eukaryota"/>
</dbReference>
<dbReference type="GO" id="GO:0003677">
    <property type="term" value="F:DNA binding"/>
    <property type="evidence" value="ECO:0007669"/>
    <property type="project" value="InterPro"/>
</dbReference>
<dbReference type="Gene3D" id="1.10.10.10">
    <property type="entry name" value="Winged helix-like DNA-binding domain superfamily/Winged helix DNA-binding domain"/>
    <property type="match status" value="1"/>
</dbReference>
<dbReference type="Pfam" id="PF02257">
    <property type="entry name" value="RFX_DNA_binding"/>
    <property type="match status" value="1"/>
</dbReference>
<dbReference type="OMA" id="YPILMYN"/>
<dbReference type="Proteomes" id="UP000000709">
    <property type="component" value="Unassembled WGS sequence"/>
</dbReference>
<dbReference type="InterPro" id="IPR036390">
    <property type="entry name" value="WH_DNA-bd_sf"/>
</dbReference>
<dbReference type="RefSeq" id="XP_007376789.1">
    <property type="nucleotide sequence ID" value="XM_007376727.1"/>
</dbReference>
<dbReference type="InterPro" id="IPR003150">
    <property type="entry name" value="DNA-bd_RFX"/>
</dbReference>
<organism evidence="4">
    <name type="scientific">Spathaspora passalidarum (strain NRRL Y-27907 / 11-Y1)</name>
    <dbReference type="NCBI Taxonomy" id="619300"/>
    <lineage>
        <taxon>Eukaryota</taxon>
        <taxon>Fungi</taxon>
        <taxon>Dikarya</taxon>
        <taxon>Ascomycota</taxon>
        <taxon>Saccharomycotina</taxon>
        <taxon>Pichiomycetes</taxon>
        <taxon>Debaryomycetaceae</taxon>
        <taxon>Spathaspora</taxon>
    </lineage>
</organism>
<feature type="region of interest" description="Disordered" evidence="1">
    <location>
        <begin position="425"/>
        <end position="455"/>
    </location>
</feature>
<keyword evidence="4" id="KW-1185">Reference proteome</keyword>
<dbReference type="InterPro" id="IPR036388">
    <property type="entry name" value="WH-like_DNA-bd_sf"/>
</dbReference>
<dbReference type="PROSITE" id="PS51526">
    <property type="entry name" value="RFX_DBD"/>
    <property type="match status" value="1"/>
</dbReference>
<feature type="compositionally biased region" description="Basic residues" evidence="1">
    <location>
        <begin position="426"/>
        <end position="439"/>
    </location>
</feature>
<evidence type="ECO:0000313" key="3">
    <source>
        <dbReference type="EMBL" id="EGW30756.1"/>
    </source>
</evidence>
<dbReference type="STRING" id="619300.G3ASX4"/>
<feature type="region of interest" description="Disordered" evidence="1">
    <location>
        <begin position="1"/>
        <end position="20"/>
    </location>
</feature>
<feature type="region of interest" description="Disordered" evidence="1">
    <location>
        <begin position="27"/>
        <end position="55"/>
    </location>
</feature>
<sequence>MRTSPVVTTATPGSYYYQPPEQATFTGLQQQHRPQQPQQLQHQHSSSTTYGYNPQQPITSAFPSFDYSGAFKIPEYATAPIPQQLPPSRVLSSSTPQQQQNYPVPSQSSILRNVTTSLSPAAAAVFRQHQKNNLSISSHFNLVSLSPGDKRPGSNLGASRVVTQQHSSDNSVINDLLINLTSVDGSNINNYLLSILYKLNTPLPVDDFYNLLYNNDRLRQLLDINYHQKLDKTMVPYSNCEFSIDVINQLLNVFKNPNLLMEYLPSMEDKENKLLNINYHELLRTFLAIKILYDILIQLPLGAEEDPQSYTIPRLSIYKTYFIICQKLICNYPSSSNTTNEQQKLILGQSKLGKLIKLVYPNLLIKRLGSRGESKYNYLGVIWNENIVNDEIKQLCDQNELNDLNEIFSGDTRMSNQLLGATMKRTGTHRRNSSKHKRMAPSIPHLASDSNQPLSSPNLSSIKPLLKFPAGDNFSILTSEEEDNWFNQVLFECYNRIGIFGPNLIHEIFLKPENLVSNSSLLHNLMESLIKPLNVQTTIPNVDLCLYLVILIEISPYLLLIKSSTNISLLKTLRLNLMHLINNLNSELKLLDSEKFPINNSTIFLIMIKKLINLNDLLITFIKLINKDSRKSMMSTDIENFLKINSQTLKLEDQDDENLLFNLNTNLTTTSMGEINFSFRNDILSNDLVYTLIGYNFDPNINNELKSSISMKFINEEINIIDDFFKNDLLEFLNSSFSSNEEAKDEEESGEANEAVLSSKEFSRLQALINLIDKRLLSQHFKSKYPILIYNNYITFILNDILKYIFLKQQQSQLSNMQRSSQDLEGGSNNSFGNWWVFNSFIQEYMSLMGEIVGLHDSL</sequence>
<dbReference type="HOGENOM" id="CLU_009415_0_0_1"/>
<feature type="compositionally biased region" description="Polar residues" evidence="1">
    <location>
        <begin position="90"/>
        <end position="108"/>
    </location>
</feature>
<dbReference type="AlphaFoldDB" id="G3ASX4"/>
<reference evidence="3 4" key="1">
    <citation type="journal article" date="2011" name="Proc. Natl. Acad. Sci. U.S.A.">
        <title>Comparative genomics of xylose-fermenting fungi for enhanced biofuel production.</title>
        <authorList>
            <person name="Wohlbach D.J."/>
            <person name="Kuo A."/>
            <person name="Sato T.K."/>
            <person name="Potts K.M."/>
            <person name="Salamov A.A."/>
            <person name="LaButti K.M."/>
            <person name="Sun H."/>
            <person name="Clum A."/>
            <person name="Pangilinan J.L."/>
            <person name="Lindquist E.A."/>
            <person name="Lucas S."/>
            <person name="Lapidus A."/>
            <person name="Jin M."/>
            <person name="Gunawan C."/>
            <person name="Balan V."/>
            <person name="Dale B.E."/>
            <person name="Jeffries T.W."/>
            <person name="Zinkel R."/>
            <person name="Barry K.W."/>
            <person name="Grigoriev I.V."/>
            <person name="Gasch A.P."/>
        </authorList>
    </citation>
    <scope>NUCLEOTIDE SEQUENCE [LARGE SCALE GENOMIC DNA]</scope>
    <source>
        <strain evidence="4">NRRL Y-27907 / 11-Y1</strain>
    </source>
</reference>
<evidence type="ECO:0000256" key="1">
    <source>
        <dbReference type="SAM" id="MobiDB-lite"/>
    </source>
</evidence>
<dbReference type="GeneID" id="18871036"/>
<feature type="domain" description="RFX-type winged-helix" evidence="2">
    <location>
        <begin position="295"/>
        <end position="385"/>
    </location>
</feature>